<dbReference type="OrthoDB" id="10394978at2759"/>
<dbReference type="Proteomes" id="UP000017246">
    <property type="component" value="Unassembled WGS sequence"/>
</dbReference>
<keyword evidence="2" id="KW-1185">Reference proteome</keyword>
<gene>
    <name evidence="1" type="ORF">EmuJ_000524900</name>
</gene>
<name>A0A068Y6R0_ECHMU</name>
<proteinExistence type="predicted"/>
<reference evidence="1" key="2">
    <citation type="submission" date="2015-11" db="EMBL/GenBank/DDBJ databases">
        <authorList>
            <person name="Zhang Y."/>
            <person name="Guo Z."/>
        </authorList>
    </citation>
    <scope>NUCLEOTIDE SEQUENCE</scope>
</reference>
<sequence>MGSNNNNDYGGRNHCQIVEALKVEGKEQVLSLFDWQRVRQRDNHDTAIAHRHLASCSTLEPPVSSNRTYNSGKYDVGSPCMCASGTLHVNRNALQICARCLSPILGHRRKSKICELCMAKMAYGITSEFSELKLKQRRATLLLNDTASSQSNQWPSLSVSTGLKEPMWKYASSLDNQCAIHQNQPIPRLFSPLHLGSASVGFCPPPNVFPFGDGIVSIKANEDKGENNEPKFQEFNTSGVLPALNVNENPIWRPFDSF</sequence>
<dbReference type="EMBL" id="LN902847">
    <property type="protein sequence ID" value="CDS37954.1"/>
    <property type="molecule type" value="Genomic_DNA"/>
</dbReference>
<dbReference type="AlphaFoldDB" id="A0A068Y6R0"/>
<accession>A0A068Y6R0</accession>
<organism evidence="1 2">
    <name type="scientific">Echinococcus multilocularis</name>
    <name type="common">Fox tapeworm</name>
    <dbReference type="NCBI Taxonomy" id="6211"/>
    <lineage>
        <taxon>Eukaryota</taxon>
        <taxon>Metazoa</taxon>
        <taxon>Spiralia</taxon>
        <taxon>Lophotrochozoa</taxon>
        <taxon>Platyhelminthes</taxon>
        <taxon>Cestoda</taxon>
        <taxon>Eucestoda</taxon>
        <taxon>Cyclophyllidea</taxon>
        <taxon>Taeniidae</taxon>
        <taxon>Echinococcus</taxon>
    </lineage>
</organism>
<reference evidence="1" key="1">
    <citation type="journal article" date="2013" name="Nature">
        <title>The genomes of four tapeworm species reveal adaptations to parasitism.</title>
        <authorList>
            <person name="Tsai I.J."/>
            <person name="Zarowiecki M."/>
            <person name="Holroyd N."/>
            <person name="Garciarrubio A."/>
            <person name="Sanchez-Flores A."/>
            <person name="Brooks K.L."/>
            <person name="Tracey A."/>
            <person name="Bobes R.J."/>
            <person name="Fragoso G."/>
            <person name="Sciutto E."/>
            <person name="Aslett M."/>
            <person name="Beasley H."/>
            <person name="Bennett H.M."/>
            <person name="Cai J."/>
            <person name="Camicia F."/>
            <person name="Clark R."/>
            <person name="Cucher M."/>
            <person name="De Silva N."/>
            <person name="Day T.A."/>
            <person name="Deplazes P."/>
            <person name="Estrada K."/>
            <person name="Fernandez C."/>
            <person name="Holland P.W."/>
            <person name="Hou J."/>
            <person name="Hu S."/>
            <person name="Huckvale T."/>
            <person name="Hung S.S."/>
            <person name="Kamenetzky L."/>
            <person name="Keane J.A."/>
            <person name="Kiss F."/>
            <person name="Koziol U."/>
            <person name="Lambert O."/>
            <person name="Liu K."/>
            <person name="Luo X."/>
            <person name="Luo Y."/>
            <person name="Macchiaroli N."/>
            <person name="Nichol S."/>
            <person name="Paps J."/>
            <person name="Parkinson J."/>
            <person name="Pouchkina-Stantcheva N."/>
            <person name="Riddiford N."/>
            <person name="Rosenzvit M."/>
            <person name="Salinas G."/>
            <person name="Wasmuth J.D."/>
            <person name="Zamanian M."/>
            <person name="Zheng Y."/>
            <person name="Cai X."/>
            <person name="Soberon X."/>
            <person name="Olson P.D."/>
            <person name="Laclette J.P."/>
            <person name="Brehm K."/>
            <person name="Berriman M."/>
            <person name="Garciarrubio A."/>
            <person name="Bobes R.J."/>
            <person name="Fragoso G."/>
            <person name="Sanchez-Flores A."/>
            <person name="Estrada K."/>
            <person name="Cevallos M.A."/>
            <person name="Morett E."/>
            <person name="Gonzalez V."/>
            <person name="Portillo T."/>
            <person name="Ochoa-Leyva A."/>
            <person name="Jose M.V."/>
            <person name="Sciutto E."/>
            <person name="Landa A."/>
            <person name="Jimenez L."/>
            <person name="Valdes V."/>
            <person name="Carrero J.C."/>
            <person name="Larralde C."/>
            <person name="Morales-Montor J."/>
            <person name="Limon-Lason J."/>
            <person name="Soberon X."/>
            <person name="Laclette J.P."/>
        </authorList>
    </citation>
    <scope>NUCLEOTIDE SEQUENCE [LARGE SCALE GENOMIC DNA]</scope>
</reference>
<evidence type="ECO:0000313" key="2">
    <source>
        <dbReference type="Proteomes" id="UP000017246"/>
    </source>
</evidence>
<evidence type="ECO:0000313" key="1">
    <source>
        <dbReference type="EMBL" id="CDS37954.1"/>
    </source>
</evidence>
<protein>
    <submittedName>
        <fullName evidence="1">Uncharacterized protein</fullName>
    </submittedName>
</protein>